<comment type="caution">
    <text evidence="1">The sequence shown here is derived from an EMBL/GenBank/DDBJ whole genome shotgun (WGS) entry which is preliminary data.</text>
</comment>
<gene>
    <name evidence="1" type="ORF">ACH5RR_003029</name>
</gene>
<evidence type="ECO:0000313" key="1">
    <source>
        <dbReference type="EMBL" id="KAL3534568.1"/>
    </source>
</evidence>
<dbReference type="EMBL" id="JBJUIK010000002">
    <property type="protein sequence ID" value="KAL3534568.1"/>
    <property type="molecule type" value="Genomic_DNA"/>
</dbReference>
<evidence type="ECO:0000313" key="2">
    <source>
        <dbReference type="Proteomes" id="UP001630127"/>
    </source>
</evidence>
<protein>
    <submittedName>
        <fullName evidence="1">Uncharacterized protein</fullName>
    </submittedName>
</protein>
<accession>A0ABD3ATS7</accession>
<keyword evidence="2" id="KW-1185">Reference proteome</keyword>
<name>A0ABD3ATS7_9GENT</name>
<dbReference type="Proteomes" id="UP001630127">
    <property type="component" value="Unassembled WGS sequence"/>
</dbReference>
<proteinExistence type="predicted"/>
<sequence>MWLKDGDKNTAFFHTSVKGRRLRNSIIGLQKYNGQWCQEEKQIQEEIISYYEVLFTLANPQHFEEVLSGIPTKIPSQMNADTTRPVSEKEIKRAIFSMDSNKALSQTVCLHFFFQKHWNIIKNDVVKAVQSFFHSGHLLKSVNETIITLVPKI</sequence>
<dbReference type="AlphaFoldDB" id="A0ABD3ATS7"/>
<organism evidence="1 2">
    <name type="scientific">Cinchona calisaya</name>
    <dbReference type="NCBI Taxonomy" id="153742"/>
    <lineage>
        <taxon>Eukaryota</taxon>
        <taxon>Viridiplantae</taxon>
        <taxon>Streptophyta</taxon>
        <taxon>Embryophyta</taxon>
        <taxon>Tracheophyta</taxon>
        <taxon>Spermatophyta</taxon>
        <taxon>Magnoliopsida</taxon>
        <taxon>eudicotyledons</taxon>
        <taxon>Gunneridae</taxon>
        <taxon>Pentapetalae</taxon>
        <taxon>asterids</taxon>
        <taxon>lamiids</taxon>
        <taxon>Gentianales</taxon>
        <taxon>Rubiaceae</taxon>
        <taxon>Cinchonoideae</taxon>
        <taxon>Cinchoneae</taxon>
        <taxon>Cinchona</taxon>
    </lineage>
</organism>
<reference evidence="1 2" key="1">
    <citation type="submission" date="2024-11" db="EMBL/GenBank/DDBJ databases">
        <title>A near-complete genome assembly of Cinchona calisaya.</title>
        <authorList>
            <person name="Lian D.C."/>
            <person name="Zhao X.W."/>
            <person name="Wei L."/>
        </authorList>
    </citation>
    <scope>NUCLEOTIDE SEQUENCE [LARGE SCALE GENOMIC DNA]</scope>
    <source>
        <tissue evidence="1">Nenye</tissue>
    </source>
</reference>